<dbReference type="AlphaFoldDB" id="A0A0C3EIM4"/>
<name>A0A0C3EIM4_9AGAM</name>
<feature type="domain" description="DUF6741" evidence="1">
    <location>
        <begin position="4"/>
        <end position="115"/>
    </location>
</feature>
<proteinExistence type="predicted"/>
<gene>
    <name evidence="2" type="ORF">SCLCIDRAFT_107372</name>
</gene>
<dbReference type="HOGENOM" id="CLU_096906_0_0_1"/>
<protein>
    <recommendedName>
        <fullName evidence="1">DUF6741 domain-containing protein</fullName>
    </recommendedName>
</protein>
<dbReference type="OrthoDB" id="10268011at2759"/>
<dbReference type="STRING" id="1036808.A0A0C3EIM4"/>
<reference evidence="3" key="2">
    <citation type="submission" date="2015-01" db="EMBL/GenBank/DDBJ databases">
        <title>Evolutionary Origins and Diversification of the Mycorrhizal Mutualists.</title>
        <authorList>
            <consortium name="DOE Joint Genome Institute"/>
            <consortium name="Mycorrhizal Genomics Consortium"/>
            <person name="Kohler A."/>
            <person name="Kuo A."/>
            <person name="Nagy L.G."/>
            <person name="Floudas D."/>
            <person name="Copeland A."/>
            <person name="Barry K.W."/>
            <person name="Cichocki N."/>
            <person name="Veneault-Fourrey C."/>
            <person name="LaButti K."/>
            <person name="Lindquist E.A."/>
            <person name="Lipzen A."/>
            <person name="Lundell T."/>
            <person name="Morin E."/>
            <person name="Murat C."/>
            <person name="Riley R."/>
            <person name="Ohm R."/>
            <person name="Sun H."/>
            <person name="Tunlid A."/>
            <person name="Henrissat B."/>
            <person name="Grigoriev I.V."/>
            <person name="Hibbett D.S."/>
            <person name="Martin F."/>
        </authorList>
    </citation>
    <scope>NUCLEOTIDE SEQUENCE [LARGE SCALE GENOMIC DNA]</scope>
    <source>
        <strain evidence="3">Foug A</strain>
    </source>
</reference>
<accession>A0A0C3EIM4</accession>
<evidence type="ECO:0000313" key="2">
    <source>
        <dbReference type="EMBL" id="KIM67771.1"/>
    </source>
</evidence>
<dbReference type="Proteomes" id="UP000053989">
    <property type="component" value="Unassembled WGS sequence"/>
</dbReference>
<dbReference type="InterPro" id="IPR046629">
    <property type="entry name" value="DUF6741"/>
</dbReference>
<sequence>MGIVKFKRKDSFRSGITLGEAQANILLSGQDSYTLEHLNVDHRGKIFVNVRWHGYSPLNYEIPVDSYSGLVDLSSLVRRVARAVAHYLQSNAIPVPWDRVEIQYLEEVSFGAWHLKMTIL</sequence>
<dbReference type="Pfam" id="PF20526">
    <property type="entry name" value="DUF6741"/>
    <property type="match status" value="1"/>
</dbReference>
<evidence type="ECO:0000259" key="1">
    <source>
        <dbReference type="Pfam" id="PF20526"/>
    </source>
</evidence>
<evidence type="ECO:0000313" key="3">
    <source>
        <dbReference type="Proteomes" id="UP000053989"/>
    </source>
</evidence>
<reference evidence="2 3" key="1">
    <citation type="submission" date="2014-04" db="EMBL/GenBank/DDBJ databases">
        <authorList>
            <consortium name="DOE Joint Genome Institute"/>
            <person name="Kuo A."/>
            <person name="Kohler A."/>
            <person name="Nagy L.G."/>
            <person name="Floudas D."/>
            <person name="Copeland A."/>
            <person name="Barry K.W."/>
            <person name="Cichocki N."/>
            <person name="Veneault-Fourrey C."/>
            <person name="LaButti K."/>
            <person name="Lindquist E.A."/>
            <person name="Lipzen A."/>
            <person name="Lundell T."/>
            <person name="Morin E."/>
            <person name="Murat C."/>
            <person name="Sun H."/>
            <person name="Tunlid A."/>
            <person name="Henrissat B."/>
            <person name="Grigoriev I.V."/>
            <person name="Hibbett D.S."/>
            <person name="Martin F."/>
            <person name="Nordberg H.P."/>
            <person name="Cantor M.N."/>
            <person name="Hua S.X."/>
        </authorList>
    </citation>
    <scope>NUCLEOTIDE SEQUENCE [LARGE SCALE GENOMIC DNA]</scope>
    <source>
        <strain evidence="2 3">Foug A</strain>
    </source>
</reference>
<dbReference type="InParanoid" id="A0A0C3EIM4"/>
<organism evidence="2 3">
    <name type="scientific">Scleroderma citrinum Foug A</name>
    <dbReference type="NCBI Taxonomy" id="1036808"/>
    <lineage>
        <taxon>Eukaryota</taxon>
        <taxon>Fungi</taxon>
        <taxon>Dikarya</taxon>
        <taxon>Basidiomycota</taxon>
        <taxon>Agaricomycotina</taxon>
        <taxon>Agaricomycetes</taxon>
        <taxon>Agaricomycetidae</taxon>
        <taxon>Boletales</taxon>
        <taxon>Sclerodermatineae</taxon>
        <taxon>Sclerodermataceae</taxon>
        <taxon>Scleroderma</taxon>
    </lineage>
</organism>
<keyword evidence="3" id="KW-1185">Reference proteome</keyword>
<dbReference type="EMBL" id="KN822011">
    <property type="protein sequence ID" value="KIM67771.1"/>
    <property type="molecule type" value="Genomic_DNA"/>
</dbReference>